<evidence type="ECO:0000313" key="1">
    <source>
        <dbReference type="EMBL" id="MFC1434266.1"/>
    </source>
</evidence>
<comment type="caution">
    <text evidence="1">The sequence shown here is derived from an EMBL/GenBank/DDBJ whole genome shotgun (WGS) entry which is preliminary data.</text>
</comment>
<organism evidence="1 2">
    <name type="scientific">Streptacidiphilus alkalitolerans</name>
    <dbReference type="NCBI Taxonomy" id="3342712"/>
    <lineage>
        <taxon>Bacteria</taxon>
        <taxon>Bacillati</taxon>
        <taxon>Actinomycetota</taxon>
        <taxon>Actinomycetes</taxon>
        <taxon>Kitasatosporales</taxon>
        <taxon>Streptomycetaceae</taxon>
        <taxon>Streptacidiphilus</taxon>
    </lineage>
</organism>
<dbReference type="EMBL" id="JBHEZY010000012">
    <property type="protein sequence ID" value="MFC1434266.1"/>
    <property type="molecule type" value="Genomic_DNA"/>
</dbReference>
<dbReference type="Proteomes" id="UP001592530">
    <property type="component" value="Unassembled WGS sequence"/>
</dbReference>
<proteinExistence type="predicted"/>
<sequence length="53" mass="4915">MSALLLGAVAGGHTVLAAALELGALLGEAPSACCGFGDAGAYPLVGSGRQGGD</sequence>
<evidence type="ECO:0000313" key="2">
    <source>
        <dbReference type="Proteomes" id="UP001592530"/>
    </source>
</evidence>
<name>A0ABV6X7K1_9ACTN</name>
<reference evidence="1 2" key="1">
    <citation type="submission" date="2024-09" db="EMBL/GenBank/DDBJ databases">
        <authorList>
            <person name="Lee S.D."/>
        </authorList>
    </citation>
    <scope>NUCLEOTIDE SEQUENCE [LARGE SCALE GENOMIC DNA]</scope>
    <source>
        <strain evidence="1 2">N1-3</strain>
    </source>
</reference>
<dbReference type="RefSeq" id="WP_380556641.1">
    <property type="nucleotide sequence ID" value="NZ_JBHEZY010000012.1"/>
</dbReference>
<gene>
    <name evidence="1" type="ORF">ACEZDB_26865</name>
</gene>
<protein>
    <submittedName>
        <fullName evidence="1">Uncharacterized protein</fullName>
    </submittedName>
</protein>
<accession>A0ABV6X7K1</accession>